<dbReference type="GO" id="GO:0008970">
    <property type="term" value="F:phospholipase A1 activity"/>
    <property type="evidence" value="ECO:0007669"/>
    <property type="project" value="UniProtKB-EC"/>
</dbReference>
<organism evidence="1 2">
    <name type="scientific">Fibrella aestuarina BUZ 2</name>
    <dbReference type="NCBI Taxonomy" id="1166018"/>
    <lineage>
        <taxon>Bacteria</taxon>
        <taxon>Pseudomonadati</taxon>
        <taxon>Bacteroidota</taxon>
        <taxon>Cytophagia</taxon>
        <taxon>Cytophagales</taxon>
        <taxon>Spirosomataceae</taxon>
        <taxon>Fibrella</taxon>
    </lineage>
</organism>
<dbReference type="OrthoDB" id="866375at2"/>
<dbReference type="AlphaFoldDB" id="I0K9T2"/>
<dbReference type="EC" id="3.1.1.32" evidence="1"/>
<evidence type="ECO:0000313" key="2">
    <source>
        <dbReference type="Proteomes" id="UP000011058"/>
    </source>
</evidence>
<protein>
    <submittedName>
        <fullName evidence="1">PaaR repeat-containing protein</fullName>
        <ecNumber evidence="1">3.1.1.32</ecNumber>
    </submittedName>
</protein>
<dbReference type="InterPro" id="IPR029058">
    <property type="entry name" value="AB_hydrolase_fold"/>
</dbReference>
<accession>I0K9T2</accession>
<sequence>MASFTAFLEVGGKQYPLQRYELGMRQDIDHLGRPASPVLGVAITCTLHSPVSSDSFLYQWMLSPTMQQDGKIRLLQAGAKATEKTISFFNAYCIDMNLNFFPGLSGGIGSSWLQLQISPQRVAVGAIVHDNNWPLDSHGAGETFSLAAYQANSVTAKAPKPPKPAICAQVADATDMRKSKKERYNARLAVINEARTHMAQQLPGSNAMIAPADATRVAKNLPAVAEQASLEKLTNRLELNNRAIERARLVDDIYVWGKEDLYKSQLTDPDPQKAAAAAKNLADIQKKLKMPGVHPPEGWVIKEPFYKDPATGFAYAVYQSTFEKPARPVLVFRGTDNADNAVADWKTNALQGMGMETRQYSQSIDKALELKDKYGSRMEIAGHSKAGGQAAAASIVTGLKGFTFNAAGVHEKTVQRYEKSRDDAKKLIAGKPLVNAFNFPYDILSNVQDVPQLKKAATISGALPLVGFGGGGYGGAMAGGRAGAAVGPYVNPLMPTFLNKLTGQVGGGVAGSVVGGTLAALLAPIVGAKVYFNNEMPPAAGARTTLPAQDINGNKIDSPGLRSTLDRVEYHGMPYLIDSMEKQKKDDLKGIAKQLGC</sequence>
<name>I0K9T2_9BACT</name>
<dbReference type="InterPro" id="IPR041408">
    <property type="entry name" value="Hcp_Tssd"/>
</dbReference>
<dbReference type="PATRIC" id="fig|1166018.3.peg.4644"/>
<reference evidence="1 2" key="1">
    <citation type="journal article" date="2012" name="J. Bacteriol.">
        <title>Genome Sequence of Fibrella aestuarina BUZ 2T, a Filamentous Marine Bacterium.</title>
        <authorList>
            <person name="Filippini M."/>
            <person name="Qi W."/>
            <person name="Blom J."/>
            <person name="Goesmann A."/>
            <person name="Smits T.H."/>
            <person name="Bagheri H.C."/>
        </authorList>
    </citation>
    <scope>NUCLEOTIDE SEQUENCE [LARGE SCALE GENOMIC DNA]</scope>
    <source>
        <strain evidence="2">BUZ 2T</strain>
    </source>
</reference>
<dbReference type="STRING" id="1166018.FAES_2876"/>
<dbReference type="Proteomes" id="UP000011058">
    <property type="component" value="Chromosome"/>
</dbReference>
<keyword evidence="1" id="KW-0378">Hydrolase</keyword>
<dbReference type="RefSeq" id="WP_015331984.1">
    <property type="nucleotide sequence ID" value="NC_020054.1"/>
</dbReference>
<evidence type="ECO:0000313" key="1">
    <source>
        <dbReference type="EMBL" id="CCH00885.1"/>
    </source>
</evidence>
<dbReference type="EMBL" id="HE796683">
    <property type="protein sequence ID" value="CCH00885.1"/>
    <property type="molecule type" value="Genomic_DNA"/>
</dbReference>
<dbReference type="GO" id="GO:0033104">
    <property type="term" value="C:type VI protein secretion system complex"/>
    <property type="evidence" value="ECO:0007669"/>
    <property type="project" value="InterPro"/>
</dbReference>
<dbReference type="Pfam" id="PF26363">
    <property type="entry name" value="Phospholipase-like"/>
    <property type="match status" value="1"/>
</dbReference>
<keyword evidence="2" id="KW-1185">Reference proteome</keyword>
<dbReference type="eggNOG" id="COG3209">
    <property type="taxonomic scope" value="Bacteria"/>
</dbReference>
<dbReference type="HOGENOM" id="CLU_456900_0_0_10"/>
<dbReference type="SUPFAM" id="SSF53474">
    <property type="entry name" value="alpha/beta-Hydrolases"/>
    <property type="match status" value="1"/>
</dbReference>
<dbReference type="eggNOG" id="COG4104">
    <property type="taxonomic scope" value="Bacteria"/>
</dbReference>
<proteinExistence type="predicted"/>
<dbReference type="KEGG" id="fae:FAES_2876"/>
<dbReference type="Pfam" id="PF17642">
    <property type="entry name" value="TssD"/>
    <property type="match status" value="1"/>
</dbReference>
<gene>
    <name evidence="1" type="ORF">FAES_2876</name>
</gene>